<protein>
    <recommendedName>
        <fullName evidence="2">Putative membrane protein insertion efficiency factor</fullName>
    </recommendedName>
</protein>
<comment type="similarity">
    <text evidence="2">Belongs to the UPF0161 family.</text>
</comment>
<evidence type="ECO:0000313" key="3">
    <source>
        <dbReference type="EMBL" id="RXS76592.1"/>
    </source>
</evidence>
<gene>
    <name evidence="3" type="primary">yidD</name>
    <name evidence="3" type="ORF">ETP43_16225</name>
</gene>
<comment type="function">
    <text evidence="2">Could be involved in insertion of integral membrane proteins into the membrane.</text>
</comment>
<evidence type="ECO:0000313" key="4">
    <source>
        <dbReference type="Proteomes" id="UP000290106"/>
    </source>
</evidence>
<evidence type="ECO:0000256" key="2">
    <source>
        <dbReference type="HAMAP-Rule" id="MF_00386"/>
    </source>
</evidence>
<proteinExistence type="inferred from homology"/>
<comment type="subcellular location">
    <subcellularLocation>
        <location evidence="2">Cell membrane</location>
        <topology evidence="2">Peripheral membrane protein</topology>
        <orientation evidence="2">Cytoplasmic side</orientation>
    </subcellularLocation>
</comment>
<reference evidence="3 4" key="1">
    <citation type="submission" date="2019-01" db="EMBL/GenBank/DDBJ databases">
        <title>Blautia sp. nov. KGMB01111 isolated human feces.</title>
        <authorList>
            <person name="Park J.-E."/>
            <person name="Kim J.-S."/>
            <person name="Park S.-H."/>
        </authorList>
    </citation>
    <scope>NUCLEOTIDE SEQUENCE [LARGE SCALE GENOMIC DNA]</scope>
    <source>
        <strain evidence="3 4">KGMB01111</strain>
    </source>
</reference>
<dbReference type="PANTHER" id="PTHR33383:SF1">
    <property type="entry name" value="MEMBRANE PROTEIN INSERTION EFFICIENCY FACTOR-RELATED"/>
    <property type="match status" value="1"/>
</dbReference>
<dbReference type="NCBIfam" id="TIGR00278">
    <property type="entry name" value="membrane protein insertion efficiency factor YidD"/>
    <property type="match status" value="1"/>
</dbReference>
<dbReference type="GO" id="GO:0005886">
    <property type="term" value="C:plasma membrane"/>
    <property type="evidence" value="ECO:0007669"/>
    <property type="project" value="UniProtKB-SubCell"/>
</dbReference>
<dbReference type="Proteomes" id="UP000290106">
    <property type="component" value="Unassembled WGS sequence"/>
</dbReference>
<dbReference type="Pfam" id="PF01809">
    <property type="entry name" value="YidD"/>
    <property type="match status" value="1"/>
</dbReference>
<keyword evidence="1 2" id="KW-0472">Membrane</keyword>
<accession>A0A4Q1RLI2</accession>
<organism evidence="3 4">
    <name type="scientific">Blautia faecicola</name>
    <dbReference type="NCBI Taxonomy" id="2509240"/>
    <lineage>
        <taxon>Bacteria</taxon>
        <taxon>Bacillati</taxon>
        <taxon>Bacillota</taxon>
        <taxon>Clostridia</taxon>
        <taxon>Lachnospirales</taxon>
        <taxon>Lachnospiraceae</taxon>
        <taxon>Blautia</taxon>
    </lineage>
</organism>
<dbReference type="AlphaFoldDB" id="A0A4Q1RLI2"/>
<evidence type="ECO:0000256" key="1">
    <source>
        <dbReference type="ARBA" id="ARBA00023136"/>
    </source>
</evidence>
<keyword evidence="4" id="KW-1185">Reference proteome</keyword>
<dbReference type="PANTHER" id="PTHR33383">
    <property type="entry name" value="MEMBRANE PROTEIN INSERTION EFFICIENCY FACTOR-RELATED"/>
    <property type="match status" value="1"/>
</dbReference>
<dbReference type="HAMAP" id="MF_00386">
    <property type="entry name" value="UPF0161_YidD"/>
    <property type="match status" value="1"/>
</dbReference>
<comment type="caution">
    <text evidence="3">The sequence shown here is derived from an EMBL/GenBank/DDBJ whole genome shotgun (WGS) entry which is preliminary data.</text>
</comment>
<keyword evidence="2" id="KW-1003">Cell membrane</keyword>
<dbReference type="RefSeq" id="WP_118619854.1">
    <property type="nucleotide sequence ID" value="NZ_DAWBJR010000019.1"/>
</dbReference>
<dbReference type="SMART" id="SM01234">
    <property type="entry name" value="Haemolytic"/>
    <property type="match status" value="1"/>
</dbReference>
<sequence length="69" mass="7789">MKAILIKGIRFYQKYISPLKSTKCPYFPSCSQYGLEAIEKYGAFKGSLLAIWRILRCNPFSKGGVDPVP</sequence>
<dbReference type="OrthoDB" id="9801753at2"/>
<dbReference type="EMBL" id="SDKC01000001">
    <property type="protein sequence ID" value="RXS76592.1"/>
    <property type="molecule type" value="Genomic_DNA"/>
</dbReference>
<name>A0A4Q1RLI2_9FIRM</name>
<dbReference type="InterPro" id="IPR002696">
    <property type="entry name" value="Membr_insert_effic_factor_YidD"/>
</dbReference>